<sequence length="116" mass="13029">MNMNVIENLCRQAGVGDSGEKRDINDRVIIIHGDRLTGERIESIRDTRSAKATSWRRLQYTVYVPGLFHLKMACVDAIWRGIYKRCENEREGDTTGRDNVADGEAQNGNSAAQDST</sequence>
<proteinExistence type="predicted"/>
<dbReference type="OrthoDB" id="4743193at2759"/>
<feature type="domain" description="DUF6589" evidence="2">
    <location>
        <begin position="2"/>
        <end position="89"/>
    </location>
</feature>
<dbReference type="AlphaFoldDB" id="A0A166WJ68"/>
<dbReference type="Pfam" id="PF20231">
    <property type="entry name" value="DUF6589"/>
    <property type="match status" value="1"/>
</dbReference>
<feature type="compositionally biased region" description="Polar residues" evidence="1">
    <location>
        <begin position="106"/>
        <end position="116"/>
    </location>
</feature>
<name>A0A166WJ68_9AGAM</name>
<gene>
    <name evidence="3" type="ORF">FIBSPDRAFT_881330</name>
</gene>
<feature type="region of interest" description="Disordered" evidence="1">
    <location>
        <begin position="90"/>
        <end position="116"/>
    </location>
</feature>
<dbReference type="InterPro" id="IPR046496">
    <property type="entry name" value="DUF6589"/>
</dbReference>
<dbReference type="EMBL" id="KV417481">
    <property type="protein sequence ID" value="KZP33813.1"/>
    <property type="molecule type" value="Genomic_DNA"/>
</dbReference>
<organism evidence="3">
    <name type="scientific">Athelia psychrophila</name>
    <dbReference type="NCBI Taxonomy" id="1759441"/>
    <lineage>
        <taxon>Eukaryota</taxon>
        <taxon>Fungi</taxon>
        <taxon>Dikarya</taxon>
        <taxon>Basidiomycota</taxon>
        <taxon>Agaricomycotina</taxon>
        <taxon>Agaricomycetes</taxon>
        <taxon>Agaricomycetidae</taxon>
        <taxon>Atheliales</taxon>
        <taxon>Atheliaceae</taxon>
        <taxon>Athelia</taxon>
    </lineage>
</organism>
<reference evidence="3" key="1">
    <citation type="journal article" date="2016" name="Mol. Biol. Evol.">
        <title>Comparative Genomics of Early-Diverging Mushroom-Forming Fungi Provides Insights into the Origins of Lignocellulose Decay Capabilities.</title>
        <authorList>
            <person name="Nagy L.G."/>
            <person name="Riley R."/>
            <person name="Tritt A."/>
            <person name="Adam C."/>
            <person name="Daum C."/>
            <person name="Floudas D."/>
            <person name="Sun H."/>
            <person name="Yadav J.S."/>
            <person name="Pangilinan J."/>
            <person name="Larsson K.H."/>
            <person name="Matsuura K."/>
            <person name="Barry K."/>
            <person name="Labutti K."/>
            <person name="Kuo R."/>
            <person name="Ohm R.A."/>
            <person name="Bhattacharya S.S."/>
            <person name="Shirouzu T."/>
            <person name="Yoshinaga Y."/>
            <person name="Martin F.M."/>
            <person name="Grigoriev I.V."/>
            <person name="Hibbett D.S."/>
        </authorList>
    </citation>
    <scope>NUCLEOTIDE SEQUENCE [LARGE SCALE GENOMIC DNA]</scope>
    <source>
        <strain evidence="3">CBS 109695</strain>
    </source>
</reference>
<evidence type="ECO:0000259" key="2">
    <source>
        <dbReference type="Pfam" id="PF20231"/>
    </source>
</evidence>
<accession>A0A166WJ68</accession>
<evidence type="ECO:0000313" key="3">
    <source>
        <dbReference type="EMBL" id="KZP33813.1"/>
    </source>
</evidence>
<dbReference type="STRING" id="436010.A0A166WJ68"/>
<feature type="compositionally biased region" description="Basic and acidic residues" evidence="1">
    <location>
        <begin position="90"/>
        <end position="100"/>
    </location>
</feature>
<protein>
    <recommendedName>
        <fullName evidence="2">DUF6589 domain-containing protein</fullName>
    </recommendedName>
</protein>
<evidence type="ECO:0000256" key="1">
    <source>
        <dbReference type="SAM" id="MobiDB-lite"/>
    </source>
</evidence>